<gene>
    <name evidence="3" type="ORF">BG60_07115</name>
</gene>
<proteinExistence type="predicted"/>
<evidence type="ECO:0008006" key="5">
    <source>
        <dbReference type="Google" id="ProtNLM"/>
    </source>
</evidence>
<keyword evidence="2" id="KW-0732">Signal</keyword>
<feature type="compositionally biased region" description="Low complexity" evidence="1">
    <location>
        <begin position="50"/>
        <end position="61"/>
    </location>
</feature>
<dbReference type="EMBL" id="JFHD01000013">
    <property type="protein sequence ID" value="KDR29455.1"/>
    <property type="molecule type" value="Genomic_DNA"/>
</dbReference>
<feature type="signal peptide" evidence="2">
    <location>
        <begin position="1"/>
        <end position="45"/>
    </location>
</feature>
<keyword evidence="4" id="KW-1185">Reference proteome</keyword>
<feature type="region of interest" description="Disordered" evidence="1">
    <location>
        <begin position="50"/>
        <end position="100"/>
    </location>
</feature>
<dbReference type="OrthoDB" id="9035712at2"/>
<evidence type="ECO:0000256" key="2">
    <source>
        <dbReference type="SAM" id="SignalP"/>
    </source>
</evidence>
<feature type="compositionally biased region" description="Basic and acidic residues" evidence="1">
    <location>
        <begin position="86"/>
        <end position="100"/>
    </location>
</feature>
<comment type="caution">
    <text evidence="3">The sequence shown here is derived from an EMBL/GenBank/DDBJ whole genome shotgun (WGS) entry which is preliminary data.</text>
</comment>
<sequence>MKPQEAGRRALAARRSCSFHLSWRSVMKTLVLLCACLAWTGAALATDAAEAPVAASSAAPEPKTLKERLGDKASDDQRVDNCNVPADRRGTKVRPDKCMP</sequence>
<dbReference type="AlphaFoldDB" id="A0A656QJR6"/>
<dbReference type="Proteomes" id="UP000027451">
    <property type="component" value="Unassembled WGS sequence"/>
</dbReference>
<evidence type="ECO:0000313" key="3">
    <source>
        <dbReference type="EMBL" id="KDR29455.1"/>
    </source>
</evidence>
<feature type="chain" id="PRO_5024890469" description="Phosphate starvation-inducible protein PsiF" evidence="2">
    <location>
        <begin position="46"/>
        <end position="100"/>
    </location>
</feature>
<organism evidence="3 4">
    <name type="scientific">Caballeronia zhejiangensis</name>
    <dbReference type="NCBI Taxonomy" id="871203"/>
    <lineage>
        <taxon>Bacteria</taxon>
        <taxon>Pseudomonadati</taxon>
        <taxon>Pseudomonadota</taxon>
        <taxon>Betaproteobacteria</taxon>
        <taxon>Burkholderiales</taxon>
        <taxon>Burkholderiaceae</taxon>
        <taxon>Caballeronia</taxon>
    </lineage>
</organism>
<evidence type="ECO:0000313" key="4">
    <source>
        <dbReference type="Proteomes" id="UP000027451"/>
    </source>
</evidence>
<feature type="compositionally biased region" description="Basic and acidic residues" evidence="1">
    <location>
        <begin position="63"/>
        <end position="79"/>
    </location>
</feature>
<evidence type="ECO:0000256" key="1">
    <source>
        <dbReference type="SAM" id="MobiDB-lite"/>
    </source>
</evidence>
<name>A0A656QJR6_9BURK</name>
<reference evidence="3 4" key="1">
    <citation type="submission" date="2014-03" db="EMBL/GenBank/DDBJ databases">
        <title>Draft Genome Sequences of Four Burkholderia Strains.</title>
        <authorList>
            <person name="Liu X.Y."/>
            <person name="Li C.X."/>
            <person name="Xu J.H."/>
        </authorList>
    </citation>
    <scope>NUCLEOTIDE SEQUENCE [LARGE SCALE GENOMIC DNA]</scope>
    <source>
        <strain evidence="3 4">OP-1</strain>
    </source>
</reference>
<protein>
    <recommendedName>
        <fullName evidence="5">Phosphate starvation-inducible protein PsiF</fullName>
    </recommendedName>
</protein>
<accession>A0A656QJR6</accession>